<accession>A0A3N6WBY8</accession>
<reference evidence="2 3" key="1">
    <citation type="submission" date="2018-11" db="EMBL/GenBank/DDBJ databases">
        <authorList>
            <person name="Li F."/>
        </authorList>
    </citation>
    <scope>NUCLEOTIDE SEQUENCE [LARGE SCALE GENOMIC DNA]</scope>
    <source>
        <strain evidence="2 3">YS17T</strain>
    </source>
</reference>
<dbReference type="Pfam" id="PF00005">
    <property type="entry name" value="ABC_tran"/>
    <property type="match status" value="1"/>
</dbReference>
<protein>
    <submittedName>
        <fullName evidence="2">ABC transporter ATP-binding protein</fullName>
    </submittedName>
</protein>
<dbReference type="InterPro" id="IPR003439">
    <property type="entry name" value="ABC_transporter-like_ATP-bd"/>
</dbReference>
<dbReference type="OrthoDB" id="5193808at2"/>
<dbReference type="PANTHER" id="PTHR43038">
    <property type="entry name" value="ATP-BINDING CASSETTE, SUB-FAMILY H, MEMBER 1"/>
    <property type="match status" value="1"/>
</dbReference>
<dbReference type="PROSITE" id="PS50893">
    <property type="entry name" value="ABC_TRANSPORTER_2"/>
    <property type="match status" value="1"/>
</dbReference>
<dbReference type="AlphaFoldDB" id="A0A3N6WBY8"/>
<dbReference type="GO" id="GO:0016887">
    <property type="term" value="F:ATP hydrolysis activity"/>
    <property type="evidence" value="ECO:0007669"/>
    <property type="project" value="InterPro"/>
</dbReference>
<dbReference type="SUPFAM" id="SSF52540">
    <property type="entry name" value="P-loop containing nucleoside triphosphate hydrolases"/>
    <property type="match status" value="1"/>
</dbReference>
<dbReference type="InterPro" id="IPR017871">
    <property type="entry name" value="ABC_transporter-like_CS"/>
</dbReference>
<dbReference type="CDD" id="cd03230">
    <property type="entry name" value="ABC_DR_subfamily_A"/>
    <property type="match status" value="1"/>
</dbReference>
<proteinExistence type="predicted"/>
<keyword evidence="2" id="KW-0547">Nucleotide-binding</keyword>
<dbReference type="Proteomes" id="UP000275225">
    <property type="component" value="Unassembled WGS sequence"/>
</dbReference>
<gene>
    <name evidence="2" type="ORF">EHW97_12715</name>
</gene>
<dbReference type="InterPro" id="IPR027417">
    <property type="entry name" value="P-loop_NTPase"/>
</dbReference>
<feature type="domain" description="ABC transporter" evidence="1">
    <location>
        <begin position="1"/>
        <end position="182"/>
    </location>
</feature>
<dbReference type="EMBL" id="RQJX01000019">
    <property type="protein sequence ID" value="RQN02582.1"/>
    <property type="molecule type" value="Genomic_DNA"/>
</dbReference>
<evidence type="ECO:0000259" key="1">
    <source>
        <dbReference type="PROSITE" id="PS50893"/>
    </source>
</evidence>
<dbReference type="GO" id="GO:0005524">
    <property type="term" value="F:ATP binding"/>
    <property type="evidence" value="ECO:0007669"/>
    <property type="project" value="UniProtKB-KW"/>
</dbReference>
<comment type="caution">
    <text evidence="2">The sequence shown here is derived from an EMBL/GenBank/DDBJ whole genome shotgun (WGS) entry which is preliminary data.</text>
</comment>
<keyword evidence="3" id="KW-1185">Reference proteome</keyword>
<evidence type="ECO:0000313" key="3">
    <source>
        <dbReference type="Proteomes" id="UP000275225"/>
    </source>
</evidence>
<sequence length="191" mass="20734">MRCIAGVQITRSGTVRVLGEPAGTPANRAHVGYVTQASSVYPDLTVEQNLRFFADLASADRDRVAQVLSAVDLTDQRRALVGNLSGGQRTRVSLAAALVARPQVYLLDEPTVGLDPVLRRDLWQLFAELARDDATLLVSSHVMDEAARCDRVLLLREGRLIADATPGELRAEAGTDDLDEAFLRIAEREAA</sequence>
<dbReference type="Gene3D" id="3.40.50.300">
    <property type="entry name" value="P-loop containing nucleotide triphosphate hydrolases"/>
    <property type="match status" value="1"/>
</dbReference>
<dbReference type="PANTHER" id="PTHR43038:SF3">
    <property type="entry name" value="ABC TRANSPORTER G FAMILY MEMBER 20 ISOFORM X1"/>
    <property type="match status" value="1"/>
</dbReference>
<evidence type="ECO:0000313" key="2">
    <source>
        <dbReference type="EMBL" id="RQN02582.1"/>
    </source>
</evidence>
<keyword evidence="2" id="KW-0067">ATP-binding</keyword>
<dbReference type="PROSITE" id="PS00211">
    <property type="entry name" value="ABC_TRANSPORTER_1"/>
    <property type="match status" value="1"/>
</dbReference>
<organism evidence="2 3">
    <name type="scientific">Aeromicrobium camelliae</name>
    <dbReference type="NCBI Taxonomy" id="1538144"/>
    <lineage>
        <taxon>Bacteria</taxon>
        <taxon>Bacillati</taxon>
        <taxon>Actinomycetota</taxon>
        <taxon>Actinomycetes</taxon>
        <taxon>Propionibacteriales</taxon>
        <taxon>Nocardioidaceae</taxon>
        <taxon>Aeromicrobium</taxon>
    </lineage>
</organism>
<name>A0A3N6WBY8_9ACTN</name>
<dbReference type="RefSeq" id="WP_124237554.1">
    <property type="nucleotide sequence ID" value="NZ_JBHUFI010000010.1"/>
</dbReference>